<gene>
    <name evidence="1" type="ORF">F7Q92_09195</name>
</gene>
<dbReference type="Gene3D" id="3.90.190.10">
    <property type="entry name" value="Protein tyrosine phosphatase superfamily"/>
    <property type="match status" value="1"/>
</dbReference>
<evidence type="ECO:0000313" key="1">
    <source>
        <dbReference type="EMBL" id="KAB0583181.1"/>
    </source>
</evidence>
<dbReference type="RefSeq" id="WP_151123851.1">
    <property type="nucleotide sequence ID" value="NZ_CP088081.1"/>
</dbReference>
<dbReference type="AlphaFoldDB" id="A0A643FCT4"/>
<proteinExistence type="predicted"/>
<dbReference type="Proteomes" id="UP000430120">
    <property type="component" value="Unassembled WGS sequence"/>
</dbReference>
<comment type="caution">
    <text evidence="1">The sequence shown here is derived from an EMBL/GenBank/DDBJ whole genome shotgun (WGS) entry which is preliminary data.</text>
</comment>
<dbReference type="InterPro" id="IPR029021">
    <property type="entry name" value="Prot-tyrosine_phosphatase-like"/>
</dbReference>
<sequence>MPRPPSPMHHNLKTRLGRLIARLDMYLVDHGAFRALYNNLHHLGGGMYRLSQPSPSQLRRYRKTLGIRTVLNLRGENLGQGAYALEADACRRLGLKLISFSLGSRRMPRVDEVLALRDAFQTIEYPAMLHCKSGADRAGLASALYRHFHMGEPIEKITELSWRYGHFQFGNTGRLDYFFEAYLAAHRARPIAFLDWVQNAYNPEALQAEYDQRRKSKLGTWFVDKVLRRE</sequence>
<accession>A0A643FCT4</accession>
<dbReference type="EMBL" id="VZPB01000017">
    <property type="protein sequence ID" value="KAB0583181.1"/>
    <property type="molecule type" value="Genomic_DNA"/>
</dbReference>
<protein>
    <submittedName>
        <fullName evidence="1">Tyrosine protein phosphatase</fullName>
    </submittedName>
</protein>
<evidence type="ECO:0000313" key="2">
    <source>
        <dbReference type="Proteomes" id="UP000430120"/>
    </source>
</evidence>
<organism evidence="1 2">
    <name type="scientific">Ideonella dechloratans</name>
    <dbReference type="NCBI Taxonomy" id="36863"/>
    <lineage>
        <taxon>Bacteria</taxon>
        <taxon>Pseudomonadati</taxon>
        <taxon>Pseudomonadota</taxon>
        <taxon>Betaproteobacteria</taxon>
        <taxon>Burkholderiales</taxon>
        <taxon>Sphaerotilaceae</taxon>
        <taxon>Ideonella</taxon>
    </lineage>
</organism>
<reference evidence="1 2" key="1">
    <citation type="submission" date="2019-09" db="EMBL/GenBank/DDBJ databases">
        <title>Draft genome sequences of 48 bacterial type strains from the CCUG.</title>
        <authorList>
            <person name="Tunovic T."/>
            <person name="Pineiro-Iglesias B."/>
            <person name="Unosson C."/>
            <person name="Inganas E."/>
            <person name="Ohlen M."/>
            <person name="Cardew S."/>
            <person name="Jensie-Markopoulos S."/>
            <person name="Salva-Serra F."/>
            <person name="Jaen-Luchoro D."/>
            <person name="Karlsson R."/>
            <person name="Svensson-Stadler L."/>
            <person name="Chun J."/>
            <person name="Moore E."/>
        </authorList>
    </citation>
    <scope>NUCLEOTIDE SEQUENCE [LARGE SCALE GENOMIC DNA]</scope>
    <source>
        <strain evidence="1 2">CCUG 30977</strain>
    </source>
</reference>
<dbReference type="SUPFAM" id="SSF52799">
    <property type="entry name" value="(Phosphotyrosine protein) phosphatases II"/>
    <property type="match status" value="1"/>
</dbReference>
<keyword evidence="2" id="KW-1185">Reference proteome</keyword>
<name>A0A643FCT4_IDEDE</name>
<dbReference type="OrthoDB" id="9814896at2"/>